<evidence type="ECO:0000313" key="1">
    <source>
        <dbReference type="EMBL" id="ABB28052.1"/>
    </source>
</evidence>
<dbReference type="HOGENOM" id="CLU_2492208_0_0_10"/>
<accession>Q3ASH3</accession>
<dbReference type="AlphaFoldDB" id="Q3ASH3"/>
<sequence length="86" mass="9455">MGSLTVKDYVMLKMAFSSKQHAFLAGFGSLFDFTGHKLNAKHFGNQLTDRSALQADWYAISNDIHKASNAVVTEMANTKATRNASK</sequence>
<protein>
    <submittedName>
        <fullName evidence="1">Uncharacterized protein</fullName>
    </submittedName>
</protein>
<name>Q3ASH3_CHLCH</name>
<dbReference type="EMBL" id="CP000108">
    <property type="protein sequence ID" value="ABB28052.1"/>
    <property type="molecule type" value="Genomic_DNA"/>
</dbReference>
<organism evidence="1">
    <name type="scientific">Chlorobium chlorochromatii (strain CaD3)</name>
    <dbReference type="NCBI Taxonomy" id="340177"/>
    <lineage>
        <taxon>Bacteria</taxon>
        <taxon>Pseudomonadati</taxon>
        <taxon>Chlorobiota</taxon>
        <taxon>Chlorobiia</taxon>
        <taxon>Chlorobiales</taxon>
        <taxon>Chlorobiaceae</taxon>
        <taxon>Chlorobium/Pelodictyon group</taxon>
        <taxon>Chlorobium</taxon>
    </lineage>
</organism>
<dbReference type="STRING" id="340177.Cag_0786"/>
<dbReference type="KEGG" id="cch:Cag_0786"/>
<reference evidence="1" key="1">
    <citation type="submission" date="2005-08" db="EMBL/GenBank/DDBJ databases">
        <title>Complete sequence of Chlorobium chlorochromatii CaD3.</title>
        <authorList>
            <person name="Copeland A."/>
            <person name="Lucas S."/>
            <person name="Lapidus A."/>
            <person name="Barry K."/>
            <person name="Detter J.C."/>
            <person name="Glavina T."/>
            <person name="Hammon N."/>
            <person name="Israni S."/>
            <person name="Pitluck S."/>
            <person name="Bryant D."/>
            <person name="Schmutz J."/>
            <person name="Larimer F."/>
            <person name="Land M."/>
            <person name="Kyrpides N."/>
            <person name="Ivanova N."/>
            <person name="Richardson P."/>
        </authorList>
    </citation>
    <scope>NUCLEOTIDE SEQUENCE [LARGE SCALE GENOMIC DNA]</scope>
    <source>
        <strain evidence="1">CaD3</strain>
    </source>
</reference>
<proteinExistence type="predicted"/>
<gene>
    <name evidence="1" type="ordered locus">Cag_0786</name>
</gene>